<dbReference type="Proteomes" id="UP000798662">
    <property type="component" value="Chromosome 1"/>
</dbReference>
<accession>A0ACC3BP30</accession>
<organism evidence="1 2">
    <name type="scientific">Pyropia yezoensis</name>
    <name type="common">Susabi-nori</name>
    <name type="synonym">Porphyra yezoensis</name>
    <dbReference type="NCBI Taxonomy" id="2788"/>
    <lineage>
        <taxon>Eukaryota</taxon>
        <taxon>Rhodophyta</taxon>
        <taxon>Bangiophyceae</taxon>
        <taxon>Bangiales</taxon>
        <taxon>Bangiaceae</taxon>
        <taxon>Pyropia</taxon>
    </lineage>
</organism>
<proteinExistence type="predicted"/>
<gene>
    <name evidence="1" type="ORF">I4F81_001854</name>
</gene>
<evidence type="ECO:0000313" key="2">
    <source>
        <dbReference type="Proteomes" id="UP000798662"/>
    </source>
</evidence>
<dbReference type="EMBL" id="CM020618">
    <property type="protein sequence ID" value="KAK1859257.1"/>
    <property type="molecule type" value="Genomic_DNA"/>
</dbReference>
<keyword evidence="2" id="KW-1185">Reference proteome</keyword>
<name>A0ACC3BP30_PYRYE</name>
<comment type="caution">
    <text evidence="1">The sequence shown here is derived from an EMBL/GenBank/DDBJ whole genome shotgun (WGS) entry which is preliminary data.</text>
</comment>
<evidence type="ECO:0000313" key="1">
    <source>
        <dbReference type="EMBL" id="KAK1859257.1"/>
    </source>
</evidence>
<sequence>MPPSLQHPDAAIPTHRDFLGAVLGVGLDRSKVGDILVQGETGAQLLVTPDVADAVCALLTSVRTVKVTVTRIPLADLAVRPPTVKELTTVEASMRLDAVASAGFGVSRSKMAAAVKGGDVLVNWREVGSASKALRGGDIVTFRGRGRLEIGEVATTAKGRHRVAMTRFL</sequence>
<reference evidence="1" key="1">
    <citation type="submission" date="2019-11" db="EMBL/GenBank/DDBJ databases">
        <title>Nori genome reveals adaptations in red seaweeds to the harsh intertidal environment.</title>
        <authorList>
            <person name="Wang D."/>
            <person name="Mao Y."/>
        </authorList>
    </citation>
    <scope>NUCLEOTIDE SEQUENCE</scope>
    <source>
        <tissue evidence="1">Gametophyte</tissue>
    </source>
</reference>
<protein>
    <submittedName>
        <fullName evidence="1">Uncharacterized protein</fullName>
    </submittedName>
</protein>